<comment type="caution">
    <text evidence="3">The sequence shown here is derived from an EMBL/GenBank/DDBJ whole genome shotgun (WGS) entry which is preliminary data.</text>
</comment>
<dbReference type="CDD" id="cd01127">
    <property type="entry name" value="TrwB_TraG_TraD_VirD4"/>
    <property type="match status" value="1"/>
</dbReference>
<feature type="domain" description="TraG P-loop" evidence="1">
    <location>
        <begin position="421"/>
        <end position="701"/>
    </location>
</feature>
<evidence type="ECO:0000259" key="2">
    <source>
        <dbReference type="Pfam" id="PF26593"/>
    </source>
</evidence>
<dbReference type="PANTHER" id="PTHR30121">
    <property type="entry name" value="UNCHARACTERIZED PROTEIN YJGR-RELATED"/>
    <property type="match status" value="1"/>
</dbReference>
<dbReference type="InterPro" id="IPR027417">
    <property type="entry name" value="P-loop_NTPase"/>
</dbReference>
<accession>A0A2N5MZP1</accession>
<dbReference type="InterPro" id="IPR051162">
    <property type="entry name" value="T4SS_component"/>
</dbReference>
<proteinExistence type="predicted"/>
<feature type="domain" description="TraC-like" evidence="2">
    <location>
        <begin position="31"/>
        <end position="169"/>
    </location>
</feature>
<protein>
    <submittedName>
        <fullName evidence="3">TrsE protein</fullName>
    </submittedName>
</protein>
<evidence type="ECO:0000259" key="1">
    <source>
        <dbReference type="Pfam" id="PF19044"/>
    </source>
</evidence>
<dbReference type="Proteomes" id="UP000234789">
    <property type="component" value="Unassembled WGS sequence"/>
</dbReference>
<dbReference type="Gene3D" id="1.10.8.730">
    <property type="match status" value="1"/>
</dbReference>
<dbReference type="PANTHER" id="PTHR30121:SF6">
    <property type="entry name" value="SLR6007 PROTEIN"/>
    <property type="match status" value="1"/>
</dbReference>
<sequence>MALRDWIPHQLRPGGTKTPVQALPFKRFDEDYLQLTDGTYRCVLKVSPINNDLLEDDENDQVVEAMQEAINSTAVGIMQFTVSSERLNLDEYMAYLQQKIDGATEEYFMLRLQSQLEYTKRQTEKQRNVKSYYFTLTSRNSDLKRAREDFDETMRKVDESLGRSEMFIKKMTKSETLRMLYEKLNPITSVSQPFRPEQESLESIAPEPIRHSEYYSEMDGMYYRFFTIVDYPEKTYPAWMKKVFDANAEVDVSFLLQQTGKQKMITNIDNSIGFIRWRLNKPGTRQSEIIELEAKEKSSRQLLTDLSSDAEQVYNMTAFITVRERSLKALEVACERVQLAVSTSKMSARQVILMNNDMFWLSLPIAYPSALLQNENYYWPMQSSVIGSILPFNSSDFQMKSGVIMGRNPDTNSLIICDRRDKKRVDNPNKVVIAPSGRGKTWNIKSDVIRETSHGVKGIIIDPDREYRFKFGERVVFSIGSDFCTNPFHIRSAILDIDEDEEGNDSNNYTENVGAYLQRKIGDLIPFFRQIYPTMNSTEEASLMGAIQAMYEESGLTFQSTTLPNEFPTITSLYQVISRPEFLVSLSTFATNLQPYVDGIYKKMFNGQTNWSMDSQLTVLDINSLSPVIQPQMMYLLLADIWEYIKKDRNELVGLYIDEAWKLADPDNPQTLKFLFELSKRVRKYGGSLTTITQSVEDFFAAGSGSKNYGKHIFDNAFFKVFLGLSEDDYRALTAIGFRFSRREERILKRRNAKGSGIFIAGSTRVRIQSVPLLDEMQFIDTTLAKTYAHLPGGLDYSEVNEGA</sequence>
<dbReference type="SUPFAM" id="SSF52540">
    <property type="entry name" value="P-loop containing nucleoside triphosphate hydrolases"/>
    <property type="match status" value="1"/>
</dbReference>
<evidence type="ECO:0000313" key="3">
    <source>
        <dbReference type="EMBL" id="PLT43553.1"/>
    </source>
</evidence>
<dbReference type="InterPro" id="IPR058596">
    <property type="entry name" value="TraC-like_dom"/>
</dbReference>
<name>A0A2N5MZP1_9BACL</name>
<dbReference type="EMBL" id="NFEZ01000005">
    <property type="protein sequence ID" value="PLT43553.1"/>
    <property type="molecule type" value="Genomic_DNA"/>
</dbReference>
<reference evidence="3 4" key="1">
    <citation type="submission" date="2017-05" db="EMBL/GenBank/DDBJ databases">
        <title>Functional genome analysis of Paenibacillus pasadenensis strain R16: insights on endophytic life style and antifungal activity.</title>
        <authorList>
            <person name="Passera A."/>
            <person name="Marcolungo L."/>
            <person name="Casati P."/>
            <person name="Brasca M."/>
            <person name="Quaglino F."/>
            <person name="Delledonne M."/>
        </authorList>
    </citation>
    <scope>NUCLEOTIDE SEQUENCE [LARGE SCALE GENOMIC DNA]</scope>
    <source>
        <strain evidence="3 4">R16</strain>
    </source>
</reference>
<keyword evidence="4" id="KW-1185">Reference proteome</keyword>
<organism evidence="3 4">
    <name type="scientific">Paenibacillus pasadenensis</name>
    <dbReference type="NCBI Taxonomy" id="217090"/>
    <lineage>
        <taxon>Bacteria</taxon>
        <taxon>Bacillati</taxon>
        <taxon>Bacillota</taxon>
        <taxon>Bacilli</taxon>
        <taxon>Bacillales</taxon>
        <taxon>Paenibacillaceae</taxon>
        <taxon>Paenibacillus</taxon>
    </lineage>
</organism>
<gene>
    <name evidence="3" type="ORF">B8V81_5093</name>
</gene>
<dbReference type="Gene3D" id="3.40.50.300">
    <property type="entry name" value="P-loop containing nucleotide triphosphate hydrolases"/>
    <property type="match status" value="1"/>
</dbReference>
<dbReference type="InterPro" id="IPR043964">
    <property type="entry name" value="P-loop_TraG"/>
</dbReference>
<evidence type="ECO:0000313" key="4">
    <source>
        <dbReference type="Proteomes" id="UP000234789"/>
    </source>
</evidence>
<dbReference type="RefSeq" id="WP_101809553.1">
    <property type="nucleotide sequence ID" value="NZ_NFEZ01000005.1"/>
</dbReference>
<dbReference type="Pfam" id="PF26593">
    <property type="entry name" value="TraC-like"/>
    <property type="match status" value="1"/>
</dbReference>
<dbReference type="Pfam" id="PF19044">
    <property type="entry name" value="P-loop_TraG"/>
    <property type="match status" value="1"/>
</dbReference>
<dbReference type="AlphaFoldDB" id="A0A2N5MZP1"/>